<dbReference type="Gene3D" id="1.10.30.50">
    <property type="match status" value="1"/>
</dbReference>
<keyword evidence="4" id="KW-1185">Reference proteome</keyword>
<dbReference type="InterPro" id="IPR003615">
    <property type="entry name" value="HNH_nuc"/>
</dbReference>
<evidence type="ECO:0000256" key="1">
    <source>
        <dbReference type="SAM" id="MobiDB-lite"/>
    </source>
</evidence>
<organism evidence="3 4">
    <name type="scientific">Plantimonas leprariae</name>
    <dbReference type="NCBI Taxonomy" id="2615207"/>
    <lineage>
        <taxon>Bacteria</taxon>
        <taxon>Pseudomonadati</taxon>
        <taxon>Pseudomonadota</taxon>
        <taxon>Alphaproteobacteria</taxon>
        <taxon>Hyphomicrobiales</taxon>
        <taxon>Aurantimonadaceae</taxon>
        <taxon>Plantimonas</taxon>
    </lineage>
</organism>
<keyword evidence="3" id="KW-0378">Hydrolase</keyword>
<dbReference type="GO" id="GO:0003676">
    <property type="term" value="F:nucleic acid binding"/>
    <property type="evidence" value="ECO:0007669"/>
    <property type="project" value="InterPro"/>
</dbReference>
<feature type="domain" description="HNH nuclease" evidence="2">
    <location>
        <begin position="53"/>
        <end position="116"/>
    </location>
</feature>
<evidence type="ECO:0000259" key="2">
    <source>
        <dbReference type="SMART" id="SM00507"/>
    </source>
</evidence>
<protein>
    <submittedName>
        <fullName evidence="3">HNH endonuclease</fullName>
    </submittedName>
</protein>
<dbReference type="AlphaFoldDB" id="A0A7V7TXB3"/>
<dbReference type="Proteomes" id="UP000432089">
    <property type="component" value="Unassembled WGS sequence"/>
</dbReference>
<dbReference type="EMBL" id="VZDO01000003">
    <property type="protein sequence ID" value="KAB0681324.1"/>
    <property type="molecule type" value="Genomic_DNA"/>
</dbReference>
<dbReference type="InterPro" id="IPR002711">
    <property type="entry name" value="HNH"/>
</dbReference>
<sequence length="171" mass="18258">MVVRGAPAGGPAGAAGRAGRRGDTVPGRRGQARRLAQEVRGCVVTRRHFPMKVIRAARRRAGARCEAVGTDYGLSAGIRCTGDFAHGVEFDHVVPDQLGGEPTLENCAAICRACHRFKTDKVDAPRIAEAKRRWDADNGVKKPSRMAGARNSPFKRKIGGGVVPRHARGDA</sequence>
<accession>A0A7V7TXB3</accession>
<feature type="region of interest" description="Disordered" evidence="1">
    <location>
        <begin position="134"/>
        <end position="171"/>
    </location>
</feature>
<name>A0A7V7TXB3_9HYPH</name>
<feature type="region of interest" description="Disordered" evidence="1">
    <location>
        <begin position="1"/>
        <end position="31"/>
    </location>
</feature>
<dbReference type="GO" id="GO:0004519">
    <property type="term" value="F:endonuclease activity"/>
    <property type="evidence" value="ECO:0007669"/>
    <property type="project" value="UniProtKB-KW"/>
</dbReference>
<gene>
    <name evidence="3" type="ORF">F6X38_05400</name>
</gene>
<dbReference type="GO" id="GO:0008270">
    <property type="term" value="F:zinc ion binding"/>
    <property type="evidence" value="ECO:0007669"/>
    <property type="project" value="InterPro"/>
</dbReference>
<evidence type="ECO:0000313" key="4">
    <source>
        <dbReference type="Proteomes" id="UP000432089"/>
    </source>
</evidence>
<keyword evidence="3" id="KW-0540">Nuclease</keyword>
<dbReference type="Pfam" id="PF01844">
    <property type="entry name" value="HNH"/>
    <property type="match status" value="1"/>
</dbReference>
<proteinExistence type="predicted"/>
<comment type="caution">
    <text evidence="3">The sequence shown here is derived from an EMBL/GenBank/DDBJ whole genome shotgun (WGS) entry which is preliminary data.</text>
</comment>
<reference evidence="3 4" key="1">
    <citation type="submission" date="2019-09" db="EMBL/GenBank/DDBJ databases">
        <title>YIM 132180 draft genome.</title>
        <authorList>
            <person name="Zhang K."/>
        </authorList>
    </citation>
    <scope>NUCLEOTIDE SEQUENCE [LARGE SCALE GENOMIC DNA]</scope>
    <source>
        <strain evidence="3 4">YIM 132180</strain>
    </source>
</reference>
<keyword evidence="3" id="KW-0255">Endonuclease</keyword>
<dbReference type="SMART" id="SM00507">
    <property type="entry name" value="HNHc"/>
    <property type="match status" value="1"/>
</dbReference>
<dbReference type="CDD" id="cd00085">
    <property type="entry name" value="HNHc"/>
    <property type="match status" value="1"/>
</dbReference>
<evidence type="ECO:0000313" key="3">
    <source>
        <dbReference type="EMBL" id="KAB0681324.1"/>
    </source>
</evidence>